<dbReference type="Pfam" id="PF14239">
    <property type="entry name" value="RRXRR"/>
    <property type="match status" value="1"/>
</dbReference>
<protein>
    <submittedName>
        <fullName evidence="2">RRXRR domain-containing protein</fullName>
    </submittedName>
</protein>
<evidence type="ECO:0000259" key="1">
    <source>
        <dbReference type="SMART" id="SM00507"/>
    </source>
</evidence>
<dbReference type="CDD" id="cd00085">
    <property type="entry name" value="HNHc"/>
    <property type="match status" value="1"/>
</dbReference>
<evidence type="ECO:0000313" key="2">
    <source>
        <dbReference type="EMBL" id="MBO8416023.1"/>
    </source>
</evidence>
<dbReference type="InterPro" id="IPR025938">
    <property type="entry name" value="RRXRR_dom"/>
</dbReference>
<accession>A0A9D9DBF3</accession>
<gene>
    <name evidence="2" type="ORF">IAB19_06570</name>
</gene>
<dbReference type="InterPro" id="IPR002711">
    <property type="entry name" value="HNH"/>
</dbReference>
<dbReference type="GO" id="GO:0008270">
    <property type="term" value="F:zinc ion binding"/>
    <property type="evidence" value="ECO:0007669"/>
    <property type="project" value="InterPro"/>
</dbReference>
<feature type="domain" description="HNH nuclease" evidence="1">
    <location>
        <begin position="164"/>
        <end position="216"/>
    </location>
</feature>
<dbReference type="Gene3D" id="1.10.30.50">
    <property type="match status" value="1"/>
</dbReference>
<dbReference type="EMBL" id="JADINH010000138">
    <property type="protein sequence ID" value="MBO8416023.1"/>
    <property type="molecule type" value="Genomic_DNA"/>
</dbReference>
<dbReference type="Proteomes" id="UP000823631">
    <property type="component" value="Unassembled WGS sequence"/>
</dbReference>
<dbReference type="InterPro" id="IPR047693">
    <property type="entry name" value="RNA-guided_IscB-like"/>
</dbReference>
<dbReference type="NCBIfam" id="NF040563">
    <property type="entry name" value="guided_IscB"/>
    <property type="match status" value="1"/>
</dbReference>
<organism evidence="2 3">
    <name type="scientific">Candidatus Avisuccinivibrio stercorigallinarum</name>
    <dbReference type="NCBI Taxonomy" id="2840704"/>
    <lineage>
        <taxon>Bacteria</taxon>
        <taxon>Pseudomonadati</taxon>
        <taxon>Pseudomonadota</taxon>
        <taxon>Gammaproteobacteria</taxon>
        <taxon>Aeromonadales</taxon>
        <taxon>Succinivibrionaceae</taxon>
        <taxon>Succinivibrionaceae incertae sedis</taxon>
        <taxon>Candidatus Avisuccinivibrio</taxon>
    </lineage>
</organism>
<proteinExistence type="predicted"/>
<dbReference type="InterPro" id="IPR003615">
    <property type="entry name" value="HNH_nuc"/>
</dbReference>
<dbReference type="AlphaFoldDB" id="A0A9D9DBF3"/>
<dbReference type="SMART" id="SM00507">
    <property type="entry name" value="HNHc"/>
    <property type="match status" value="1"/>
</dbReference>
<name>A0A9D9DBF3_9GAMM</name>
<reference evidence="2" key="2">
    <citation type="journal article" date="2021" name="PeerJ">
        <title>Extensive microbial diversity within the chicken gut microbiome revealed by metagenomics and culture.</title>
        <authorList>
            <person name="Gilroy R."/>
            <person name="Ravi A."/>
            <person name="Getino M."/>
            <person name="Pursley I."/>
            <person name="Horton D.L."/>
            <person name="Alikhan N.F."/>
            <person name="Baker D."/>
            <person name="Gharbi K."/>
            <person name="Hall N."/>
            <person name="Watson M."/>
            <person name="Adriaenssens E.M."/>
            <person name="Foster-Nyarko E."/>
            <person name="Jarju S."/>
            <person name="Secka A."/>
            <person name="Antonio M."/>
            <person name="Oren A."/>
            <person name="Chaudhuri R.R."/>
            <person name="La Ragione R."/>
            <person name="Hildebrand F."/>
            <person name="Pallen M.J."/>
        </authorList>
    </citation>
    <scope>NUCLEOTIDE SEQUENCE</scope>
    <source>
        <strain evidence="2">17213</strain>
    </source>
</reference>
<dbReference type="Pfam" id="PF01844">
    <property type="entry name" value="HNH"/>
    <property type="match status" value="1"/>
</dbReference>
<dbReference type="GO" id="GO:0004519">
    <property type="term" value="F:endonuclease activity"/>
    <property type="evidence" value="ECO:0007669"/>
    <property type="project" value="InterPro"/>
</dbReference>
<sequence length="403" mass="45961">MCIRDRLRDGKAVIYSYAPFTIQLTIPTGETRQPVTLGVDLGSTNLGLSASTSKAELYAEETQLRTDIPELLSERREHRRERRGRLRLREERRDNRVHSKKEGWLPPSTKNKEKAIVKRIRTVLGVLPVTKIVVEAAPFDIQKLQNPEIEGVEYQNGPQKDFDNVKAFVRYRDNYTCQQCKGKSKDPVLQVHHIESRKTGGNSPDNLITLCKTCHKKVHDGKIELKQKRGPSYRGATGVSILSRTVVDALRAENPDKEVCITYGYITKHNRIEHHLPKSHHADAFCIAGNFEASRMGCYTQVKQVRRHNRQIHKSTILKGGERKLNQAPKFVKGFQLFDKVRVKATGEVGFIFARRTSGYFDVRRLDGTRISAGISYKKLQLLEMRKTFLTQLVQEESASSLV</sequence>
<dbReference type="GO" id="GO:0003676">
    <property type="term" value="F:nucleic acid binding"/>
    <property type="evidence" value="ECO:0007669"/>
    <property type="project" value="InterPro"/>
</dbReference>
<reference evidence="2" key="1">
    <citation type="submission" date="2020-10" db="EMBL/GenBank/DDBJ databases">
        <authorList>
            <person name="Gilroy R."/>
        </authorList>
    </citation>
    <scope>NUCLEOTIDE SEQUENCE</scope>
    <source>
        <strain evidence="2">17213</strain>
    </source>
</reference>
<comment type="caution">
    <text evidence="2">The sequence shown here is derived from an EMBL/GenBank/DDBJ whole genome shotgun (WGS) entry which is preliminary data.</text>
</comment>
<evidence type="ECO:0000313" key="3">
    <source>
        <dbReference type="Proteomes" id="UP000823631"/>
    </source>
</evidence>